<keyword evidence="3" id="KW-1185">Reference proteome</keyword>
<sequence>MEQLKKEVIKLFDNEYCIRDYNLDNYYLIVGEDKAVLIDTGSGIGNPMPEIRDITDKEVFVLLTHGHLDHAGNAYYFDEVYMNEKDDELLKEHFGKPDLVKWFIETRGPVRFPQGDINELKSYVNENMPKSFSYKNVKEGDEFDLGTTILKTIEVPGHTHGSVAYLSSKTRYLYAGDALNEGIIIPCPSRKKGSTRQEIALMKDSLTNLMNYYDDIDKICMGHDGPFKDKSIIKDYLSLCEDLLTGKIEGSYENQEIREGYVVRRGLAEFWYEAYR</sequence>
<dbReference type="RefSeq" id="WP_410035237.1">
    <property type="nucleotide sequence ID" value="NZ_JBGMEF010000013.1"/>
</dbReference>
<dbReference type="PANTHER" id="PTHR42951">
    <property type="entry name" value="METALLO-BETA-LACTAMASE DOMAIN-CONTAINING"/>
    <property type="match status" value="1"/>
</dbReference>
<dbReference type="SMART" id="SM00849">
    <property type="entry name" value="Lactamase_B"/>
    <property type="match status" value="1"/>
</dbReference>
<comment type="caution">
    <text evidence="2">The sequence shown here is derived from an EMBL/GenBank/DDBJ whole genome shotgun (WGS) entry which is preliminary data.</text>
</comment>
<dbReference type="EMBL" id="JBGMEF010000013">
    <property type="protein sequence ID" value="MFO3666602.1"/>
    <property type="molecule type" value="Genomic_DNA"/>
</dbReference>
<dbReference type="SUPFAM" id="SSF56281">
    <property type="entry name" value="Metallo-hydrolase/oxidoreductase"/>
    <property type="match status" value="1"/>
</dbReference>
<feature type="domain" description="Metallo-beta-lactamase" evidence="1">
    <location>
        <begin position="23"/>
        <end position="223"/>
    </location>
</feature>
<evidence type="ECO:0000313" key="3">
    <source>
        <dbReference type="Proteomes" id="UP001637994"/>
    </source>
</evidence>
<dbReference type="PANTHER" id="PTHR42951:SF22">
    <property type="entry name" value="METALLO BETA-LACTAMASE SUPERFAMILY LIPOPROTEIN"/>
    <property type="match status" value="1"/>
</dbReference>
<gene>
    <name evidence="2" type="ORF">ACCQ42_02295</name>
</gene>
<name>A0ABW9MDR1_9FIRM</name>
<dbReference type="Gene3D" id="3.60.15.10">
    <property type="entry name" value="Ribonuclease Z/Hydroxyacylglutathione hydrolase-like"/>
    <property type="match status" value="1"/>
</dbReference>
<dbReference type="InterPro" id="IPR050855">
    <property type="entry name" value="NDM-1-like"/>
</dbReference>
<evidence type="ECO:0000259" key="1">
    <source>
        <dbReference type="SMART" id="SM00849"/>
    </source>
</evidence>
<protein>
    <submittedName>
        <fullName evidence="2">MBL fold metallo-hydrolase</fullName>
    </submittedName>
</protein>
<accession>A0ABW9MDR1</accession>
<organism evidence="2 3">
    <name type="scientific">Anaerococcus kampingae</name>
    <dbReference type="NCBI Taxonomy" id="3115614"/>
    <lineage>
        <taxon>Bacteria</taxon>
        <taxon>Bacillati</taxon>
        <taxon>Bacillota</taxon>
        <taxon>Tissierellia</taxon>
        <taxon>Tissierellales</taxon>
        <taxon>Peptoniphilaceae</taxon>
        <taxon>Anaerococcus</taxon>
    </lineage>
</organism>
<dbReference type="InterPro" id="IPR001279">
    <property type="entry name" value="Metallo-B-lactamas"/>
</dbReference>
<dbReference type="Pfam" id="PF00753">
    <property type="entry name" value="Lactamase_B"/>
    <property type="match status" value="1"/>
</dbReference>
<evidence type="ECO:0000313" key="2">
    <source>
        <dbReference type="EMBL" id="MFO3666602.1"/>
    </source>
</evidence>
<dbReference type="Proteomes" id="UP001637994">
    <property type="component" value="Unassembled WGS sequence"/>
</dbReference>
<proteinExistence type="predicted"/>
<dbReference type="InterPro" id="IPR036866">
    <property type="entry name" value="RibonucZ/Hydroxyglut_hydro"/>
</dbReference>
<reference evidence="2 3" key="1">
    <citation type="journal article" date="2025" name="Anaerobe">
        <title>Description of Anaerococcus kampingiae sp. nov., Anaerococcus groningensis sp. nov., Anaerococcus martiniensis sp. nov., and Anaerococcus cruorum sp. nov., isolated from human clinical specimens.</title>
        <authorList>
            <person name="Boiten K.E."/>
            <person name="Meijer J."/>
            <person name="van Wezel E.M."/>
            <person name="Veloo A.C.M."/>
        </authorList>
    </citation>
    <scope>NUCLEOTIDE SEQUENCE [LARGE SCALE GENOMIC DNA]</scope>
    <source>
        <strain evidence="2 3">ENR0874</strain>
    </source>
</reference>